<reference evidence="2" key="1">
    <citation type="submission" date="2018-10" db="EMBL/GenBank/DDBJ databases">
        <title>Transcriptome assembly of Aceria tosichella (Wheat curl mite) Type 2.</title>
        <authorList>
            <person name="Scully E.D."/>
            <person name="Geib S.M."/>
            <person name="Palmer N.A."/>
            <person name="Gupta A.K."/>
            <person name="Sarath G."/>
            <person name="Tatineni S."/>
        </authorList>
    </citation>
    <scope>NUCLEOTIDE SEQUENCE</scope>
    <source>
        <strain evidence="2">LincolnNE</strain>
    </source>
</reference>
<dbReference type="InterPro" id="IPR001806">
    <property type="entry name" value="Small_GTPase"/>
</dbReference>
<proteinExistence type="inferred from homology"/>
<gene>
    <name evidence="2" type="primary">Rab18</name>
    <name evidence="2" type="ORF">g.19598</name>
</gene>
<dbReference type="FunFam" id="3.40.50.300:FF:001430">
    <property type="entry name" value="Small GTPase EhRabM3, putative"/>
    <property type="match status" value="1"/>
</dbReference>
<dbReference type="Gene3D" id="3.40.50.300">
    <property type="entry name" value="P-loop containing nucleotide triphosphate hydrolases"/>
    <property type="match status" value="1"/>
</dbReference>
<dbReference type="PROSITE" id="PS51421">
    <property type="entry name" value="RAS"/>
    <property type="match status" value="1"/>
</dbReference>
<dbReference type="SMART" id="SM00175">
    <property type="entry name" value="RAB"/>
    <property type="match status" value="1"/>
</dbReference>
<dbReference type="CDD" id="cd00154">
    <property type="entry name" value="Rab"/>
    <property type="match status" value="1"/>
</dbReference>
<dbReference type="PROSITE" id="PS51417">
    <property type="entry name" value="ARF"/>
    <property type="match status" value="1"/>
</dbReference>
<dbReference type="Pfam" id="PF00071">
    <property type="entry name" value="Ras"/>
    <property type="match status" value="1"/>
</dbReference>
<dbReference type="PRINTS" id="PR00449">
    <property type="entry name" value="RASTRNSFRMNG"/>
</dbReference>
<evidence type="ECO:0000313" key="2">
    <source>
        <dbReference type="EMBL" id="MDE50483.1"/>
    </source>
</evidence>
<dbReference type="SMART" id="SM00173">
    <property type="entry name" value="RAS"/>
    <property type="match status" value="1"/>
</dbReference>
<dbReference type="InterPro" id="IPR027417">
    <property type="entry name" value="P-loop_NTPase"/>
</dbReference>
<dbReference type="GO" id="GO:0005525">
    <property type="term" value="F:GTP binding"/>
    <property type="evidence" value="ECO:0007669"/>
    <property type="project" value="InterPro"/>
</dbReference>
<evidence type="ECO:0000256" key="1">
    <source>
        <dbReference type="ARBA" id="ARBA00006270"/>
    </source>
</evidence>
<dbReference type="SMART" id="SM00174">
    <property type="entry name" value="RHO"/>
    <property type="match status" value="1"/>
</dbReference>
<dbReference type="EMBL" id="GGYP01005712">
    <property type="protein sequence ID" value="MDE50483.1"/>
    <property type="molecule type" value="Transcribed_RNA"/>
</dbReference>
<dbReference type="GO" id="GO:0003924">
    <property type="term" value="F:GTPase activity"/>
    <property type="evidence" value="ECO:0007669"/>
    <property type="project" value="InterPro"/>
</dbReference>
<comment type="similarity">
    <text evidence="1">Belongs to the small GTPase superfamily. Rab family.</text>
</comment>
<accession>A0A6G1SKP8</accession>
<dbReference type="PROSITE" id="PS51420">
    <property type="entry name" value="RHO"/>
    <property type="match status" value="1"/>
</dbReference>
<protein>
    <submittedName>
        <fullName evidence="2">Ras-related protein Rab-18</fullName>
    </submittedName>
</protein>
<organism evidence="2">
    <name type="scientific">Aceria tosichella</name>
    <name type="common">wheat curl mite</name>
    <dbReference type="NCBI Taxonomy" id="561515"/>
    <lineage>
        <taxon>Eukaryota</taxon>
        <taxon>Metazoa</taxon>
        <taxon>Ecdysozoa</taxon>
        <taxon>Arthropoda</taxon>
        <taxon>Chelicerata</taxon>
        <taxon>Arachnida</taxon>
        <taxon>Acari</taxon>
        <taxon>Acariformes</taxon>
        <taxon>Trombidiformes</taxon>
        <taxon>Prostigmata</taxon>
        <taxon>Eupodina</taxon>
        <taxon>Eriophyoidea</taxon>
        <taxon>Eriophyidae</taxon>
        <taxon>Eriophyinae</taxon>
        <taxon>Aceriini</taxon>
        <taxon>Aceria</taxon>
    </lineage>
</organism>
<sequence>MDEDNKVTVKIVIIGEAGVGKTSLMSKFVFNTFDDQMQPTIGCDIHNKSITIDGHKVEVRLWDTAGCERFQTMLPLYYRGCHGAILVYDVTRKDTFNKLRDWLLELQNNLTNDDAVVMIVGNKIDKTGRQVSKEDGNEYAKQRSALFIETSAKTSEGVSIAFEELLLKIMQTPGLLNRGTSGINIGDNRGNQSGGACNWVSNLLSSAWSTLYGSS</sequence>
<dbReference type="InterPro" id="IPR005225">
    <property type="entry name" value="Small_GTP-bd"/>
</dbReference>
<dbReference type="SUPFAM" id="SSF52540">
    <property type="entry name" value="P-loop containing nucleoside triphosphate hydrolases"/>
    <property type="match status" value="1"/>
</dbReference>
<name>A0A6G1SKP8_9ACAR</name>
<dbReference type="AlphaFoldDB" id="A0A6G1SKP8"/>
<dbReference type="SMART" id="SM00176">
    <property type="entry name" value="RAN"/>
    <property type="match status" value="1"/>
</dbReference>
<dbReference type="NCBIfam" id="TIGR00231">
    <property type="entry name" value="small_GTP"/>
    <property type="match status" value="1"/>
</dbReference>
<dbReference type="PROSITE" id="PS51419">
    <property type="entry name" value="RAB"/>
    <property type="match status" value="1"/>
</dbReference>
<dbReference type="PANTHER" id="PTHR47979">
    <property type="entry name" value="DRAB11-RELATED"/>
    <property type="match status" value="1"/>
</dbReference>
<dbReference type="InterPro" id="IPR050209">
    <property type="entry name" value="Rab_GTPases_membrane_traffic"/>
</dbReference>